<feature type="compositionally biased region" description="Polar residues" evidence="2">
    <location>
        <begin position="26"/>
        <end position="40"/>
    </location>
</feature>
<protein>
    <recommendedName>
        <fullName evidence="4">G5 domain-containing protein</fullName>
    </recommendedName>
</protein>
<evidence type="ECO:0000259" key="4">
    <source>
        <dbReference type="PROSITE" id="PS51109"/>
    </source>
</evidence>
<evidence type="ECO:0000313" key="5">
    <source>
        <dbReference type="EMBL" id="RXS76013.1"/>
    </source>
</evidence>
<accession>A0A4Q1RJV2</accession>
<dbReference type="EMBL" id="SDKC01000001">
    <property type="protein sequence ID" value="RXS76013.1"/>
    <property type="molecule type" value="Genomic_DNA"/>
</dbReference>
<dbReference type="OrthoDB" id="9797191at2"/>
<dbReference type="PROSITE" id="PS51109">
    <property type="entry name" value="G5"/>
    <property type="match status" value="1"/>
</dbReference>
<evidence type="ECO:0000256" key="3">
    <source>
        <dbReference type="SAM" id="SignalP"/>
    </source>
</evidence>
<dbReference type="InterPro" id="IPR007391">
    <property type="entry name" value="Vancomycin_resist_VanW"/>
</dbReference>
<dbReference type="SMART" id="SM01208">
    <property type="entry name" value="G5"/>
    <property type="match status" value="1"/>
</dbReference>
<sequence>MKKKIMAALLAGVMMLQQPVSGWCAQNTDSAQQSETTQEGDSSEDAAAGDTEDSAAGEGTAVTEDGENGGKAADTDQDVQEEDEIPTWQAETDEVTLDTGTSNNAVTGERTILDHIYLESVDLSGMTKEEAQEAVQSRVDEITGYQIILHMDDMSTGVTAKELGVTGDNDGTIRQAMDVGQVGNVIRRYKVKKALEKEDLQLDISWQVDSDSMRTALEQYCVPMNREVVDYNLTRENDQFQITNGVRGVSLNEDASVDKLTDYLEHVWRDGPGNLDLDVEITEPKGSQEELEKVKDILGQGSTDYSASSAARATNVKNGTSKLNGKVIYPGDEVSVCDNMVPFTEENGYEPAASYANGTVVESFGGGICQVSTTLYQAVLQAELEVTERHNHSMIVKYVEPSMDAAIAEGAKDFRFVNNTEAPIYIEGYVSGGKIYFNLYGQEYRSADRTVTYESETLETINPTTELTADSEKAFGSITQTQSAHTGYKARLWKIVTENGQQVSKEEVNNSYYQMTPNKYKVGVKTSSTEASSAMYTAIANNDLNQVYVVLNRYGG</sequence>
<dbReference type="Pfam" id="PF04294">
    <property type="entry name" value="VanW"/>
    <property type="match status" value="1"/>
</dbReference>
<dbReference type="AlphaFoldDB" id="A0A4Q1RJV2"/>
<proteinExistence type="predicted"/>
<feature type="signal peptide" evidence="3">
    <location>
        <begin position="1"/>
        <end position="22"/>
    </location>
</feature>
<evidence type="ECO:0000256" key="2">
    <source>
        <dbReference type="SAM" id="MobiDB-lite"/>
    </source>
</evidence>
<dbReference type="Pfam" id="PF12229">
    <property type="entry name" value="PG_binding_4"/>
    <property type="match status" value="1"/>
</dbReference>
<dbReference type="PANTHER" id="PTHR35788">
    <property type="entry name" value="EXPORTED PROTEIN-RELATED"/>
    <property type="match status" value="1"/>
</dbReference>
<dbReference type="InterPro" id="IPR011098">
    <property type="entry name" value="G5_dom"/>
</dbReference>
<feature type="region of interest" description="Disordered" evidence="2">
    <location>
        <begin position="26"/>
        <end position="104"/>
    </location>
</feature>
<dbReference type="Pfam" id="PF07501">
    <property type="entry name" value="G5"/>
    <property type="match status" value="1"/>
</dbReference>
<comment type="caution">
    <text evidence="5">The sequence shown here is derived from an EMBL/GenBank/DDBJ whole genome shotgun (WGS) entry which is preliminary data.</text>
</comment>
<name>A0A4Q1RJV2_9FIRM</name>
<keyword evidence="1 3" id="KW-0732">Signal</keyword>
<dbReference type="InterPro" id="IPR052913">
    <property type="entry name" value="Glycopeptide_resist_protein"/>
</dbReference>
<evidence type="ECO:0000256" key="1">
    <source>
        <dbReference type="ARBA" id="ARBA00022729"/>
    </source>
</evidence>
<gene>
    <name evidence="5" type="ORF">ETP43_12900</name>
</gene>
<evidence type="ECO:0000313" key="6">
    <source>
        <dbReference type="Proteomes" id="UP000290106"/>
    </source>
</evidence>
<reference evidence="5 6" key="1">
    <citation type="submission" date="2019-01" db="EMBL/GenBank/DDBJ databases">
        <title>Blautia sp. nov. KGMB01111 isolated human feces.</title>
        <authorList>
            <person name="Park J.-E."/>
            <person name="Kim J.-S."/>
            <person name="Park S.-H."/>
        </authorList>
    </citation>
    <scope>NUCLEOTIDE SEQUENCE [LARGE SCALE GENOMIC DNA]</scope>
    <source>
        <strain evidence="5 6">KGMB01111</strain>
    </source>
</reference>
<feature type="domain" description="G5" evidence="4">
    <location>
        <begin position="447"/>
        <end position="526"/>
    </location>
</feature>
<dbReference type="InterPro" id="IPR022029">
    <property type="entry name" value="YoaR-like_PG-bd"/>
</dbReference>
<dbReference type="PANTHER" id="PTHR35788:SF1">
    <property type="entry name" value="EXPORTED PROTEIN"/>
    <property type="match status" value="1"/>
</dbReference>
<keyword evidence="6" id="KW-1185">Reference proteome</keyword>
<dbReference type="RefSeq" id="WP_129258508.1">
    <property type="nucleotide sequence ID" value="NZ_SDKC01000001.1"/>
</dbReference>
<feature type="compositionally biased region" description="Acidic residues" evidence="2">
    <location>
        <begin position="75"/>
        <end position="96"/>
    </location>
</feature>
<dbReference type="Proteomes" id="UP000290106">
    <property type="component" value="Unassembled WGS sequence"/>
</dbReference>
<organism evidence="5 6">
    <name type="scientific">Blautia faecicola</name>
    <dbReference type="NCBI Taxonomy" id="2509240"/>
    <lineage>
        <taxon>Bacteria</taxon>
        <taxon>Bacillati</taxon>
        <taxon>Bacillota</taxon>
        <taxon>Clostridia</taxon>
        <taxon>Lachnospirales</taxon>
        <taxon>Lachnospiraceae</taxon>
        <taxon>Blautia</taxon>
    </lineage>
</organism>
<feature type="chain" id="PRO_5038798968" description="G5 domain-containing protein" evidence="3">
    <location>
        <begin position="23"/>
        <end position="556"/>
    </location>
</feature>